<accession>G3H2A3</accession>
<organism evidence="1 2">
    <name type="scientific">Cricetulus griseus</name>
    <name type="common">Chinese hamster</name>
    <name type="synonym">Cricetulus barabensis griseus</name>
    <dbReference type="NCBI Taxonomy" id="10029"/>
    <lineage>
        <taxon>Eukaryota</taxon>
        <taxon>Metazoa</taxon>
        <taxon>Chordata</taxon>
        <taxon>Craniata</taxon>
        <taxon>Vertebrata</taxon>
        <taxon>Euteleostomi</taxon>
        <taxon>Mammalia</taxon>
        <taxon>Eutheria</taxon>
        <taxon>Euarchontoglires</taxon>
        <taxon>Glires</taxon>
        <taxon>Rodentia</taxon>
        <taxon>Myomorpha</taxon>
        <taxon>Muroidea</taxon>
        <taxon>Cricetidae</taxon>
        <taxon>Cricetinae</taxon>
        <taxon>Cricetulus</taxon>
    </lineage>
</organism>
<dbReference type="EMBL" id="JH000113">
    <property type="protein sequence ID" value="EGW07445.1"/>
    <property type="molecule type" value="Genomic_DNA"/>
</dbReference>
<gene>
    <name evidence="1" type="ORF">I79_004274</name>
</gene>
<name>G3H2A3_CRIGR</name>
<evidence type="ECO:0000313" key="2">
    <source>
        <dbReference type="Proteomes" id="UP000001075"/>
    </source>
</evidence>
<sequence>MGNWRQHSVHLTCHEMKCITQRTGGANGICNVTTPCARPKVISTLTLNACPVVFSVLQQPHCPFLTITAQKSELTK</sequence>
<dbReference type="AlphaFoldDB" id="G3H2A3"/>
<reference evidence="2" key="1">
    <citation type="journal article" date="2011" name="Nat. Biotechnol.">
        <title>The genomic sequence of the Chinese hamster ovary (CHO)-K1 cell line.</title>
        <authorList>
            <person name="Xu X."/>
            <person name="Nagarajan H."/>
            <person name="Lewis N.E."/>
            <person name="Pan S."/>
            <person name="Cai Z."/>
            <person name="Liu X."/>
            <person name="Chen W."/>
            <person name="Xie M."/>
            <person name="Wang W."/>
            <person name="Hammond S."/>
            <person name="Andersen M.R."/>
            <person name="Neff N."/>
            <person name="Passarelli B."/>
            <person name="Koh W."/>
            <person name="Fan H.C."/>
            <person name="Wang J."/>
            <person name="Gui Y."/>
            <person name="Lee K.H."/>
            <person name="Betenbaugh M.J."/>
            <person name="Quake S.R."/>
            <person name="Famili I."/>
            <person name="Palsson B.O."/>
            <person name="Wang J."/>
        </authorList>
    </citation>
    <scope>NUCLEOTIDE SEQUENCE [LARGE SCALE GENOMIC DNA]</scope>
    <source>
        <strain evidence="2">CHO K1 cell line</strain>
    </source>
</reference>
<evidence type="ECO:0000313" key="1">
    <source>
        <dbReference type="EMBL" id="EGW07445.1"/>
    </source>
</evidence>
<protein>
    <submittedName>
        <fullName evidence="1">Uncharacterized protein</fullName>
    </submittedName>
</protein>
<dbReference type="Proteomes" id="UP000001075">
    <property type="component" value="Unassembled WGS sequence"/>
</dbReference>
<dbReference type="InParanoid" id="G3H2A3"/>
<proteinExistence type="predicted"/>